<proteinExistence type="predicted"/>
<protein>
    <submittedName>
        <fullName evidence="2">Uncharacterized protein</fullName>
    </submittedName>
</protein>
<evidence type="ECO:0000256" key="1">
    <source>
        <dbReference type="SAM" id="MobiDB-lite"/>
    </source>
</evidence>
<accession>A0A9D4QFK5</accession>
<feature type="compositionally biased region" description="Polar residues" evidence="1">
    <location>
        <begin position="87"/>
        <end position="101"/>
    </location>
</feature>
<reference evidence="2" key="2">
    <citation type="submission" date="2021-09" db="EMBL/GenBank/DDBJ databases">
        <authorList>
            <person name="Jia N."/>
            <person name="Wang J."/>
            <person name="Shi W."/>
            <person name="Du L."/>
            <person name="Sun Y."/>
            <person name="Zhan W."/>
            <person name="Jiang J."/>
            <person name="Wang Q."/>
            <person name="Zhang B."/>
            <person name="Ji P."/>
            <person name="Sakyi L.B."/>
            <person name="Cui X."/>
            <person name="Yuan T."/>
            <person name="Jiang B."/>
            <person name="Yang W."/>
            <person name="Lam T.T.-Y."/>
            <person name="Chang Q."/>
            <person name="Ding S."/>
            <person name="Wang X."/>
            <person name="Zhu J."/>
            <person name="Ruan X."/>
            <person name="Zhao L."/>
            <person name="Wei J."/>
            <person name="Que T."/>
            <person name="Du C."/>
            <person name="Cheng J."/>
            <person name="Dai P."/>
            <person name="Han X."/>
            <person name="Huang E."/>
            <person name="Gao Y."/>
            <person name="Liu J."/>
            <person name="Shao H."/>
            <person name="Ye R."/>
            <person name="Li L."/>
            <person name="Wei W."/>
            <person name="Wang X."/>
            <person name="Wang C."/>
            <person name="Huo Q."/>
            <person name="Li W."/>
            <person name="Guo W."/>
            <person name="Chen H."/>
            <person name="Chen S."/>
            <person name="Zhou L."/>
            <person name="Zhou L."/>
            <person name="Ni X."/>
            <person name="Tian J."/>
            <person name="Zhou Y."/>
            <person name="Sheng Y."/>
            <person name="Liu T."/>
            <person name="Pan Y."/>
            <person name="Xia L."/>
            <person name="Li J."/>
            <person name="Zhao F."/>
            <person name="Cao W."/>
        </authorList>
    </citation>
    <scope>NUCLEOTIDE SEQUENCE</scope>
    <source>
        <strain evidence="2">Rsan-2018</strain>
        <tissue evidence="2">Larvae</tissue>
    </source>
</reference>
<dbReference type="Proteomes" id="UP000821837">
    <property type="component" value="Chromosome 1"/>
</dbReference>
<feature type="region of interest" description="Disordered" evidence="1">
    <location>
        <begin position="78"/>
        <end position="101"/>
    </location>
</feature>
<comment type="caution">
    <text evidence="2">The sequence shown here is derived from an EMBL/GenBank/DDBJ whole genome shotgun (WGS) entry which is preliminary data.</text>
</comment>
<dbReference type="EMBL" id="JABSTV010001245">
    <property type="protein sequence ID" value="KAH7981942.1"/>
    <property type="molecule type" value="Genomic_DNA"/>
</dbReference>
<name>A0A9D4QFK5_RHISA</name>
<evidence type="ECO:0000313" key="3">
    <source>
        <dbReference type="Proteomes" id="UP000821837"/>
    </source>
</evidence>
<dbReference type="AlphaFoldDB" id="A0A9D4QFK5"/>
<reference evidence="2" key="1">
    <citation type="journal article" date="2020" name="Cell">
        <title>Large-Scale Comparative Analyses of Tick Genomes Elucidate Their Genetic Diversity and Vector Capacities.</title>
        <authorList>
            <consortium name="Tick Genome and Microbiome Consortium (TIGMIC)"/>
            <person name="Jia N."/>
            <person name="Wang J."/>
            <person name="Shi W."/>
            <person name="Du L."/>
            <person name="Sun Y."/>
            <person name="Zhan W."/>
            <person name="Jiang J.F."/>
            <person name="Wang Q."/>
            <person name="Zhang B."/>
            <person name="Ji P."/>
            <person name="Bell-Sakyi L."/>
            <person name="Cui X.M."/>
            <person name="Yuan T.T."/>
            <person name="Jiang B.G."/>
            <person name="Yang W.F."/>
            <person name="Lam T.T."/>
            <person name="Chang Q.C."/>
            <person name="Ding S.J."/>
            <person name="Wang X.J."/>
            <person name="Zhu J.G."/>
            <person name="Ruan X.D."/>
            <person name="Zhao L."/>
            <person name="Wei J.T."/>
            <person name="Ye R.Z."/>
            <person name="Que T.C."/>
            <person name="Du C.H."/>
            <person name="Zhou Y.H."/>
            <person name="Cheng J.X."/>
            <person name="Dai P.F."/>
            <person name="Guo W.B."/>
            <person name="Han X.H."/>
            <person name="Huang E.J."/>
            <person name="Li L.F."/>
            <person name="Wei W."/>
            <person name="Gao Y.C."/>
            <person name="Liu J.Z."/>
            <person name="Shao H.Z."/>
            <person name="Wang X."/>
            <person name="Wang C.C."/>
            <person name="Yang T.C."/>
            <person name="Huo Q.B."/>
            <person name="Li W."/>
            <person name="Chen H.Y."/>
            <person name="Chen S.E."/>
            <person name="Zhou L.G."/>
            <person name="Ni X.B."/>
            <person name="Tian J.H."/>
            <person name="Sheng Y."/>
            <person name="Liu T."/>
            <person name="Pan Y.S."/>
            <person name="Xia L.Y."/>
            <person name="Li J."/>
            <person name="Zhao F."/>
            <person name="Cao W.C."/>
        </authorList>
    </citation>
    <scope>NUCLEOTIDE SEQUENCE</scope>
    <source>
        <strain evidence="2">Rsan-2018</strain>
    </source>
</reference>
<sequence>MLLAADDTRASCRSTKFIVDILNKMDENEHLQQLQLRTHRGLQVPKPSAPQNPDMSRILLCCLWRFKTFCLTGQNVPSKPGDLLENFPTSETSQGSPRMTR</sequence>
<organism evidence="2 3">
    <name type="scientific">Rhipicephalus sanguineus</name>
    <name type="common">Brown dog tick</name>
    <name type="synonym">Ixodes sanguineus</name>
    <dbReference type="NCBI Taxonomy" id="34632"/>
    <lineage>
        <taxon>Eukaryota</taxon>
        <taxon>Metazoa</taxon>
        <taxon>Ecdysozoa</taxon>
        <taxon>Arthropoda</taxon>
        <taxon>Chelicerata</taxon>
        <taxon>Arachnida</taxon>
        <taxon>Acari</taxon>
        <taxon>Parasitiformes</taxon>
        <taxon>Ixodida</taxon>
        <taxon>Ixodoidea</taxon>
        <taxon>Ixodidae</taxon>
        <taxon>Rhipicephalinae</taxon>
        <taxon>Rhipicephalus</taxon>
        <taxon>Rhipicephalus</taxon>
    </lineage>
</organism>
<gene>
    <name evidence="2" type="ORF">HPB52_001919</name>
</gene>
<keyword evidence="3" id="KW-1185">Reference proteome</keyword>
<evidence type="ECO:0000313" key="2">
    <source>
        <dbReference type="EMBL" id="KAH7981942.1"/>
    </source>
</evidence>